<organism evidence="2 3">
    <name type="scientific">Streptomyces coacervatus</name>
    <dbReference type="NCBI Taxonomy" id="647381"/>
    <lineage>
        <taxon>Bacteria</taxon>
        <taxon>Bacillati</taxon>
        <taxon>Actinomycetota</taxon>
        <taxon>Actinomycetes</taxon>
        <taxon>Kitasatosporales</taxon>
        <taxon>Streptomycetaceae</taxon>
        <taxon>Streptomyces</taxon>
    </lineage>
</organism>
<dbReference type="InterPro" id="IPR006311">
    <property type="entry name" value="TAT_signal"/>
</dbReference>
<dbReference type="EMBL" id="BAABDE010000037">
    <property type="protein sequence ID" value="GAA3839032.1"/>
    <property type="molecule type" value="Genomic_DNA"/>
</dbReference>
<protein>
    <recommendedName>
        <fullName evidence="4">Secreted protein</fullName>
    </recommendedName>
</protein>
<evidence type="ECO:0008006" key="4">
    <source>
        <dbReference type="Google" id="ProtNLM"/>
    </source>
</evidence>
<feature type="chain" id="PRO_5045864302" description="Secreted protein" evidence="1">
    <location>
        <begin position="34"/>
        <end position="149"/>
    </location>
</feature>
<comment type="caution">
    <text evidence="2">The sequence shown here is derived from an EMBL/GenBank/DDBJ whole genome shotgun (WGS) entry which is preliminary data.</text>
</comment>
<gene>
    <name evidence="2" type="ORF">GCM10022403_084220</name>
</gene>
<evidence type="ECO:0000313" key="3">
    <source>
        <dbReference type="Proteomes" id="UP001501009"/>
    </source>
</evidence>
<name>A0ABP7JA53_9ACTN</name>
<keyword evidence="1" id="KW-0732">Signal</keyword>
<keyword evidence="3" id="KW-1185">Reference proteome</keyword>
<dbReference type="Proteomes" id="UP001501009">
    <property type="component" value="Unassembled WGS sequence"/>
</dbReference>
<evidence type="ECO:0000313" key="2">
    <source>
        <dbReference type="EMBL" id="GAA3839032.1"/>
    </source>
</evidence>
<sequence>MNTRRRSALAIASVMCATAVASGSALTAPAATAATGTPTDTVSAQTSWTKEWQSTIGRDYMQSHHKWVSQGYRAPNGTREARGVFSCTGDDDQVKLTVWNLDTGAKQSKTGWCDGDRHHTPVVAYQNGETLKLILKGVKTTVVEAWAGR</sequence>
<feature type="signal peptide" evidence="1">
    <location>
        <begin position="1"/>
        <end position="33"/>
    </location>
</feature>
<dbReference type="RefSeq" id="WP_275781618.1">
    <property type="nucleotide sequence ID" value="NZ_BAABDE010000037.1"/>
</dbReference>
<proteinExistence type="predicted"/>
<evidence type="ECO:0000256" key="1">
    <source>
        <dbReference type="SAM" id="SignalP"/>
    </source>
</evidence>
<dbReference type="PROSITE" id="PS51318">
    <property type="entry name" value="TAT"/>
    <property type="match status" value="1"/>
</dbReference>
<accession>A0ABP7JA53</accession>
<reference evidence="3" key="1">
    <citation type="journal article" date="2019" name="Int. J. Syst. Evol. Microbiol.">
        <title>The Global Catalogue of Microorganisms (GCM) 10K type strain sequencing project: providing services to taxonomists for standard genome sequencing and annotation.</title>
        <authorList>
            <consortium name="The Broad Institute Genomics Platform"/>
            <consortium name="The Broad Institute Genome Sequencing Center for Infectious Disease"/>
            <person name="Wu L."/>
            <person name="Ma J."/>
        </authorList>
    </citation>
    <scope>NUCLEOTIDE SEQUENCE [LARGE SCALE GENOMIC DNA]</scope>
    <source>
        <strain evidence="3">JCM 17138</strain>
    </source>
</reference>